<comment type="caution">
    <text evidence="11">The sequence shown here is derived from an EMBL/GenBank/DDBJ whole genome shotgun (WGS) entry which is preliminary data.</text>
</comment>
<evidence type="ECO:0000256" key="3">
    <source>
        <dbReference type="ARBA" id="ARBA00022676"/>
    </source>
</evidence>
<protein>
    <submittedName>
        <fullName evidence="11">Glycosyltransferase</fullName>
        <ecNumber evidence="11">2.4.-.-</ecNumber>
    </submittedName>
</protein>
<evidence type="ECO:0000256" key="8">
    <source>
        <dbReference type="SAM" id="Phobius"/>
    </source>
</evidence>
<evidence type="ECO:0000313" key="12">
    <source>
        <dbReference type="Proteomes" id="UP000676325"/>
    </source>
</evidence>
<dbReference type="InterPro" id="IPR029044">
    <property type="entry name" value="Nucleotide-diphossugar_trans"/>
</dbReference>
<dbReference type="RefSeq" id="WP_212519528.1">
    <property type="nucleotide sequence ID" value="NZ_JAGSOH010000055.1"/>
</dbReference>
<dbReference type="GO" id="GO:0006493">
    <property type="term" value="P:protein O-linked glycosylation"/>
    <property type="evidence" value="ECO:0007669"/>
    <property type="project" value="InterPro"/>
</dbReference>
<dbReference type="Pfam" id="PF02366">
    <property type="entry name" value="PMT"/>
    <property type="match status" value="1"/>
</dbReference>
<feature type="domain" description="ArnT-like N-terminal" evidence="10">
    <location>
        <begin position="112"/>
        <end position="218"/>
    </location>
</feature>
<feature type="transmembrane region" description="Helical" evidence="8">
    <location>
        <begin position="95"/>
        <end position="119"/>
    </location>
</feature>
<feature type="transmembrane region" description="Helical" evidence="8">
    <location>
        <begin position="181"/>
        <end position="210"/>
    </location>
</feature>
<dbReference type="Gene3D" id="3.90.550.10">
    <property type="entry name" value="Spore Coat Polysaccharide Biosynthesis Protein SpsA, Chain A"/>
    <property type="match status" value="1"/>
</dbReference>
<dbReference type="AlphaFoldDB" id="A0A941EIR7"/>
<name>A0A941EIR7_9ACTN</name>
<dbReference type="SUPFAM" id="SSF53448">
    <property type="entry name" value="Nucleotide-diphospho-sugar transferases"/>
    <property type="match status" value="1"/>
</dbReference>
<evidence type="ECO:0000259" key="10">
    <source>
        <dbReference type="Pfam" id="PF02366"/>
    </source>
</evidence>
<organism evidence="11 12">
    <name type="scientific">Actinospica acidithermotolerans</name>
    <dbReference type="NCBI Taxonomy" id="2828514"/>
    <lineage>
        <taxon>Bacteria</taxon>
        <taxon>Bacillati</taxon>
        <taxon>Actinomycetota</taxon>
        <taxon>Actinomycetes</taxon>
        <taxon>Catenulisporales</taxon>
        <taxon>Actinospicaceae</taxon>
        <taxon>Actinospica</taxon>
    </lineage>
</organism>
<sequence>MGRLPPHDPHGSMIGRLVRRFLQGIRKLPGLARTHWMFSIVLVLGLTGRALTMAAYRPALFYIDSANYLTNRFTLSPTAQDPLGYSLILRALLDIGHLSLVVAVQHGAALAMAVCMYALLHRKGAARWLGALATAPVLLDAYQWQIEQNILSDSLFLAMVAFAVTILAWNRRPSWKAVAGAGLLLGCASVVRTVGEATFVPAAIYVVIVLGPTWRRRLASGALLAVLFAVPLAANAIYASADTGGSVQSSQNLLYGRVATVADCARVPSSLKSLCPAGSVAYRKSLGPDYYAHDPSSPDTDAGTTEINLFDHWVLLHQPLAVAEAVGRDFLQLFVSPRTTVSGGTAISRWQFQTSLPTWTGTPNEIRSLIQESGGSGSGHLNLGLSAWLRHYQLDGGYTPGWFFGAALLAGLSGIVRRRSWMRAQALLWTGTGVVLLLGADVFEFSWRYQLPALVFLPMGGAFALITRKRPLLESFPDDVDAAATEGFHARYGADVEFGPVVVLIAAYNEAESIGAVLDRLPAECHRMRVCPLVVVDGATDDTAAEAIEHGAFTCVAPTNRGQGAALRLGYQLAHAGGARYVVTTDADGQYDTSKLPRLLSPIVNDEADFVSGSRVLGRDESGNRIRNAGCHFFAALVSLLMLQRVTDTSFGLRAMRTEVPVSVTLRQPQYQSSELLIGVMSHGWRVHEVPMTIARRDAGQTKKGNALVYGSRYARVVLGTWWRVRRSAKTSRSNSTNLVTNTTP</sequence>
<keyword evidence="3 11" id="KW-0328">Glycosyltransferase</keyword>
<comment type="similarity">
    <text evidence="2">Belongs to the glycosyltransferase 2 family.</text>
</comment>
<dbReference type="CDD" id="cd04179">
    <property type="entry name" value="DPM_DPG-synthase_like"/>
    <property type="match status" value="1"/>
</dbReference>
<dbReference type="PANTHER" id="PTHR48090:SF7">
    <property type="entry name" value="RFBJ PROTEIN"/>
    <property type="match status" value="1"/>
</dbReference>
<keyword evidence="6 8" id="KW-1133">Transmembrane helix</keyword>
<dbReference type="GO" id="GO:0012505">
    <property type="term" value="C:endomembrane system"/>
    <property type="evidence" value="ECO:0007669"/>
    <property type="project" value="UniProtKB-SubCell"/>
</dbReference>
<feature type="transmembrane region" description="Helical" evidence="8">
    <location>
        <begin position="222"/>
        <end position="241"/>
    </location>
</feature>
<evidence type="ECO:0000256" key="2">
    <source>
        <dbReference type="ARBA" id="ARBA00006739"/>
    </source>
</evidence>
<accession>A0A941EIR7</accession>
<dbReference type="Pfam" id="PF00535">
    <property type="entry name" value="Glycos_transf_2"/>
    <property type="match status" value="1"/>
</dbReference>
<keyword evidence="4 11" id="KW-0808">Transferase</keyword>
<evidence type="ECO:0000256" key="5">
    <source>
        <dbReference type="ARBA" id="ARBA00022692"/>
    </source>
</evidence>
<evidence type="ECO:0000313" key="11">
    <source>
        <dbReference type="EMBL" id="MBR7828394.1"/>
    </source>
</evidence>
<evidence type="ECO:0000256" key="7">
    <source>
        <dbReference type="ARBA" id="ARBA00023136"/>
    </source>
</evidence>
<keyword evidence="5 8" id="KW-0812">Transmembrane</keyword>
<evidence type="ECO:0000256" key="6">
    <source>
        <dbReference type="ARBA" id="ARBA00022989"/>
    </source>
</evidence>
<dbReference type="EMBL" id="JAGSOH010000055">
    <property type="protein sequence ID" value="MBR7828394.1"/>
    <property type="molecule type" value="Genomic_DNA"/>
</dbReference>
<comment type="subcellular location">
    <subcellularLocation>
        <location evidence="1">Endomembrane system</location>
        <topology evidence="1">Multi-pass membrane protein</topology>
    </subcellularLocation>
</comment>
<evidence type="ECO:0000259" key="9">
    <source>
        <dbReference type="Pfam" id="PF00535"/>
    </source>
</evidence>
<dbReference type="InterPro" id="IPR001173">
    <property type="entry name" value="Glyco_trans_2-like"/>
</dbReference>
<evidence type="ECO:0000256" key="1">
    <source>
        <dbReference type="ARBA" id="ARBA00004127"/>
    </source>
</evidence>
<proteinExistence type="inferred from homology"/>
<feature type="transmembrane region" description="Helical" evidence="8">
    <location>
        <begin position="150"/>
        <end position="169"/>
    </location>
</feature>
<dbReference type="EC" id="2.4.-.-" evidence="11"/>
<dbReference type="PANTHER" id="PTHR48090">
    <property type="entry name" value="UNDECAPRENYL-PHOSPHATE 4-DEOXY-4-FORMAMIDO-L-ARABINOSE TRANSFERASE-RELATED"/>
    <property type="match status" value="1"/>
</dbReference>
<dbReference type="InterPro" id="IPR050256">
    <property type="entry name" value="Glycosyltransferase_2"/>
</dbReference>
<dbReference type="InterPro" id="IPR003342">
    <property type="entry name" value="ArnT-like_N"/>
</dbReference>
<evidence type="ECO:0000256" key="4">
    <source>
        <dbReference type="ARBA" id="ARBA00022679"/>
    </source>
</evidence>
<keyword evidence="12" id="KW-1185">Reference proteome</keyword>
<dbReference type="GO" id="GO:0000030">
    <property type="term" value="F:mannosyltransferase activity"/>
    <property type="evidence" value="ECO:0007669"/>
    <property type="project" value="InterPro"/>
</dbReference>
<dbReference type="GO" id="GO:0016020">
    <property type="term" value="C:membrane"/>
    <property type="evidence" value="ECO:0007669"/>
    <property type="project" value="InterPro"/>
</dbReference>
<feature type="domain" description="Glycosyltransferase 2-like" evidence="9">
    <location>
        <begin position="503"/>
        <end position="657"/>
    </location>
</feature>
<keyword evidence="7 8" id="KW-0472">Membrane</keyword>
<dbReference type="Proteomes" id="UP000676325">
    <property type="component" value="Unassembled WGS sequence"/>
</dbReference>
<feature type="transmembrane region" description="Helical" evidence="8">
    <location>
        <begin position="36"/>
        <end position="56"/>
    </location>
</feature>
<gene>
    <name evidence="11" type="ORF">KDK95_18935</name>
</gene>
<reference evidence="11" key="1">
    <citation type="submission" date="2021-04" db="EMBL/GenBank/DDBJ databases">
        <title>Genome based classification of Actinospica acidithermotolerans sp. nov., an actinobacterium isolated from an Indonesian hot spring.</title>
        <authorList>
            <person name="Kusuma A.B."/>
            <person name="Putra K.E."/>
            <person name="Nafisah S."/>
            <person name="Loh J."/>
            <person name="Nouioui I."/>
            <person name="Goodfellow M."/>
        </authorList>
    </citation>
    <scope>NUCLEOTIDE SEQUENCE</scope>
    <source>
        <strain evidence="11">MGRD01-02</strain>
    </source>
</reference>
<feature type="transmembrane region" description="Helical" evidence="8">
    <location>
        <begin position="426"/>
        <end position="443"/>
    </location>
</feature>